<dbReference type="PANTHER" id="PTHR15615:SF36">
    <property type="entry name" value="PHO85 CYCLIN-5"/>
    <property type="match status" value="1"/>
</dbReference>
<proteinExistence type="predicted"/>
<organism evidence="1 2">
    <name type="scientific">Malassezia nana</name>
    <dbReference type="NCBI Taxonomy" id="180528"/>
    <lineage>
        <taxon>Eukaryota</taxon>
        <taxon>Fungi</taxon>
        <taxon>Dikarya</taxon>
        <taxon>Basidiomycota</taxon>
        <taxon>Ustilaginomycotina</taxon>
        <taxon>Malasseziomycetes</taxon>
        <taxon>Malasseziales</taxon>
        <taxon>Malasseziaceae</taxon>
        <taxon>Malassezia</taxon>
    </lineage>
</organism>
<dbReference type="PANTHER" id="PTHR15615">
    <property type="match status" value="1"/>
</dbReference>
<dbReference type="CDD" id="cd20557">
    <property type="entry name" value="CYCLIN_ScPCL1-like"/>
    <property type="match status" value="1"/>
</dbReference>
<protein>
    <submittedName>
        <fullName evidence="1">PHO85 cyclin-5</fullName>
    </submittedName>
</protein>
<dbReference type="SUPFAM" id="SSF47954">
    <property type="entry name" value="Cyclin-like"/>
    <property type="match status" value="1"/>
</dbReference>
<dbReference type="Gene3D" id="1.10.472.10">
    <property type="entry name" value="Cyclin-like"/>
    <property type="match status" value="1"/>
</dbReference>
<sequence length="136" mass="15684">MFLAAIVVASKFLQDRTYSNRTWAKISGLSPREIEQLERIFLRTIQYNLYVNEAQWTAWTRELTLQRLHIKLPCMPQESGEVSDQVATKSSAIPSRLHRATSENVLGQAYPFDASLREPQLPARSRQRWARHGTSL</sequence>
<dbReference type="GO" id="GO:0016538">
    <property type="term" value="F:cyclin-dependent protein serine/threonine kinase regulator activity"/>
    <property type="evidence" value="ECO:0007669"/>
    <property type="project" value="TreeGrafter"/>
</dbReference>
<dbReference type="EMBL" id="CP119894">
    <property type="protein sequence ID" value="WFD26826.1"/>
    <property type="molecule type" value="Genomic_DNA"/>
</dbReference>
<reference evidence="1" key="1">
    <citation type="submission" date="2023-03" db="EMBL/GenBank/DDBJ databases">
        <title>Mating type loci evolution in Malassezia.</title>
        <authorList>
            <person name="Coelho M.A."/>
        </authorList>
    </citation>
    <scope>NUCLEOTIDE SEQUENCE</scope>
    <source>
        <strain evidence="1">CBS 9557</strain>
    </source>
</reference>
<dbReference type="Proteomes" id="UP001213623">
    <property type="component" value="Chromosome 3"/>
</dbReference>
<accession>A0AAF0J282</accession>
<dbReference type="GO" id="GO:0000307">
    <property type="term" value="C:cyclin-dependent protein kinase holoenzyme complex"/>
    <property type="evidence" value="ECO:0007669"/>
    <property type="project" value="TreeGrafter"/>
</dbReference>
<dbReference type="GO" id="GO:0005634">
    <property type="term" value="C:nucleus"/>
    <property type="evidence" value="ECO:0007669"/>
    <property type="project" value="TreeGrafter"/>
</dbReference>
<dbReference type="AlphaFoldDB" id="A0AAF0J282"/>
<dbReference type="InterPro" id="IPR036915">
    <property type="entry name" value="Cyclin-like_sf"/>
</dbReference>
<keyword evidence="2" id="KW-1185">Reference proteome</keyword>
<name>A0AAF0J282_9BASI</name>
<dbReference type="InterPro" id="IPR013922">
    <property type="entry name" value="Cyclin_PHO80-like"/>
</dbReference>
<evidence type="ECO:0000313" key="1">
    <source>
        <dbReference type="EMBL" id="WFD26826.1"/>
    </source>
</evidence>
<dbReference type="GO" id="GO:0019901">
    <property type="term" value="F:protein kinase binding"/>
    <property type="evidence" value="ECO:0007669"/>
    <property type="project" value="InterPro"/>
</dbReference>
<evidence type="ECO:0000313" key="2">
    <source>
        <dbReference type="Proteomes" id="UP001213623"/>
    </source>
</evidence>
<dbReference type="Pfam" id="PF08613">
    <property type="entry name" value="Cyclin"/>
    <property type="match status" value="1"/>
</dbReference>
<gene>
    <name evidence="1" type="primary">PCL5</name>
    <name evidence="1" type="ORF">MNAN1_001815</name>
</gene>